<name>A0A8C7X626_9TELE</name>
<sequence>IHAKLSNSGCVTRPLDPSRLYSSRLASGSKLYGWLGPILLTISEALWITMVPTSNTVWLCSKHFVETDFDKTGQTVGLKPATIAPVCLLSAKCTKYAMDTSLFFTE</sequence>
<evidence type="ECO:0000313" key="2">
    <source>
        <dbReference type="Proteomes" id="UP000694383"/>
    </source>
</evidence>
<proteinExistence type="predicted"/>
<protein>
    <recommendedName>
        <fullName evidence="3">THAP-type domain-containing protein</fullName>
    </recommendedName>
</protein>
<dbReference type="Proteomes" id="UP000694383">
    <property type="component" value="Unplaced"/>
</dbReference>
<evidence type="ECO:0008006" key="3">
    <source>
        <dbReference type="Google" id="ProtNLM"/>
    </source>
</evidence>
<dbReference type="GeneTree" id="ENSGT00940000177448"/>
<accession>A0A8C7X626</accession>
<dbReference type="AlphaFoldDB" id="A0A8C7X626"/>
<organism evidence="1 2">
    <name type="scientific">Oryzias sinensis</name>
    <name type="common">Chinese medaka</name>
    <dbReference type="NCBI Taxonomy" id="183150"/>
    <lineage>
        <taxon>Eukaryota</taxon>
        <taxon>Metazoa</taxon>
        <taxon>Chordata</taxon>
        <taxon>Craniata</taxon>
        <taxon>Vertebrata</taxon>
        <taxon>Euteleostomi</taxon>
        <taxon>Actinopterygii</taxon>
        <taxon>Neopterygii</taxon>
        <taxon>Teleostei</taxon>
        <taxon>Neoteleostei</taxon>
        <taxon>Acanthomorphata</taxon>
        <taxon>Ovalentaria</taxon>
        <taxon>Atherinomorphae</taxon>
        <taxon>Beloniformes</taxon>
        <taxon>Adrianichthyidae</taxon>
        <taxon>Oryziinae</taxon>
        <taxon>Oryzias</taxon>
    </lineage>
</organism>
<dbReference type="Ensembl" id="ENSOSIT00000009135.1">
    <property type="protein sequence ID" value="ENSOSIP00000008572.1"/>
    <property type="gene ID" value="ENSOSIG00000005498.1"/>
</dbReference>
<keyword evidence="2" id="KW-1185">Reference proteome</keyword>
<evidence type="ECO:0000313" key="1">
    <source>
        <dbReference type="Ensembl" id="ENSOSIP00000008572.1"/>
    </source>
</evidence>
<reference evidence="1" key="2">
    <citation type="submission" date="2025-09" db="UniProtKB">
        <authorList>
            <consortium name="Ensembl"/>
        </authorList>
    </citation>
    <scope>IDENTIFICATION</scope>
</reference>
<reference evidence="1" key="1">
    <citation type="submission" date="2025-08" db="UniProtKB">
        <authorList>
            <consortium name="Ensembl"/>
        </authorList>
    </citation>
    <scope>IDENTIFICATION</scope>
</reference>